<sequence>MINNAAVMALPERRITADGFEMQFGTNFLGPFALTARLLPLLRNGKNPRVVTVSSIAARDGVIYFSDLQAEFSYKPMKVYGQSKLADLMLDFELQRRSEANKWGVSSFAVHPGVSRTNLIPNGAGSLSVSGLMRIFLWFLFQPASQGALPTLFAATSQNARAGIYYGPNKMNETRGFPAAAKVPPQAQE</sequence>
<dbReference type="RefSeq" id="WP_307223229.1">
    <property type="nucleotide sequence ID" value="NZ_CP116940.1"/>
</dbReference>
<gene>
    <name evidence="2" type="ORF">J2S01_000940</name>
</gene>
<keyword evidence="1" id="KW-0560">Oxidoreductase</keyword>
<dbReference type="SUPFAM" id="SSF51735">
    <property type="entry name" value="NAD(P)-binding Rossmann-fold domains"/>
    <property type="match status" value="1"/>
</dbReference>
<dbReference type="Pfam" id="PF00106">
    <property type="entry name" value="adh_short"/>
    <property type="match status" value="1"/>
</dbReference>
<keyword evidence="3" id="KW-1185">Reference proteome</keyword>
<comment type="caution">
    <text evidence="2">The sequence shown here is derived from an EMBL/GenBank/DDBJ whole genome shotgun (WGS) entry which is preliminary data.</text>
</comment>
<evidence type="ECO:0000313" key="3">
    <source>
        <dbReference type="Proteomes" id="UP001239167"/>
    </source>
</evidence>
<evidence type="ECO:0000256" key="1">
    <source>
        <dbReference type="ARBA" id="ARBA00023002"/>
    </source>
</evidence>
<proteinExistence type="predicted"/>
<dbReference type="PANTHER" id="PTHR43157:SF31">
    <property type="entry name" value="PHOSPHATIDYLINOSITOL-GLYCAN BIOSYNTHESIS CLASS F PROTEIN"/>
    <property type="match status" value="1"/>
</dbReference>
<dbReference type="PANTHER" id="PTHR43157">
    <property type="entry name" value="PHOSPHATIDYLINOSITOL-GLYCAN BIOSYNTHESIS CLASS F PROTEIN-RELATED"/>
    <property type="match status" value="1"/>
</dbReference>
<organism evidence="2 3">
    <name type="scientific">Pectinatus haikarae</name>
    <dbReference type="NCBI Taxonomy" id="349096"/>
    <lineage>
        <taxon>Bacteria</taxon>
        <taxon>Bacillati</taxon>
        <taxon>Bacillota</taxon>
        <taxon>Negativicutes</taxon>
        <taxon>Selenomonadales</taxon>
        <taxon>Selenomonadaceae</taxon>
        <taxon>Pectinatus</taxon>
    </lineage>
</organism>
<dbReference type="EMBL" id="JAUSUE010000005">
    <property type="protein sequence ID" value="MDQ0203224.1"/>
    <property type="molecule type" value="Genomic_DNA"/>
</dbReference>
<evidence type="ECO:0000313" key="2">
    <source>
        <dbReference type="EMBL" id="MDQ0203224.1"/>
    </source>
</evidence>
<dbReference type="Gene3D" id="3.40.50.720">
    <property type="entry name" value="NAD(P)-binding Rossmann-like Domain"/>
    <property type="match status" value="1"/>
</dbReference>
<dbReference type="Proteomes" id="UP001239167">
    <property type="component" value="Unassembled WGS sequence"/>
</dbReference>
<reference evidence="2 3" key="1">
    <citation type="submission" date="2023-07" db="EMBL/GenBank/DDBJ databases">
        <title>Genomic Encyclopedia of Type Strains, Phase IV (KMG-IV): sequencing the most valuable type-strain genomes for metagenomic binning, comparative biology and taxonomic classification.</title>
        <authorList>
            <person name="Goeker M."/>
        </authorList>
    </citation>
    <scope>NUCLEOTIDE SEQUENCE [LARGE SCALE GENOMIC DNA]</scope>
    <source>
        <strain evidence="2 3">DSM 16980</strain>
    </source>
</reference>
<accession>A0ABT9Y5X2</accession>
<dbReference type="InterPro" id="IPR036291">
    <property type="entry name" value="NAD(P)-bd_dom_sf"/>
</dbReference>
<dbReference type="InterPro" id="IPR002347">
    <property type="entry name" value="SDR_fam"/>
</dbReference>
<name>A0ABT9Y5X2_9FIRM</name>
<protein>
    <submittedName>
        <fullName evidence="2">NAD(P)-dependent dehydrogenase (Short-subunit alcohol dehydrogenase family)</fullName>
    </submittedName>
</protein>